<evidence type="ECO:0000313" key="6">
    <source>
        <dbReference type="EMBL" id="SVE05122.1"/>
    </source>
</evidence>
<dbReference type="Pfam" id="PF14697">
    <property type="entry name" value="Fer4_21"/>
    <property type="match status" value="1"/>
</dbReference>
<feature type="domain" description="4Fe-4S ferredoxin-type" evidence="5">
    <location>
        <begin position="78"/>
        <end position="104"/>
    </location>
</feature>
<evidence type="ECO:0000256" key="1">
    <source>
        <dbReference type="ARBA" id="ARBA00022485"/>
    </source>
</evidence>
<dbReference type="PANTHER" id="PTHR43687:SF5">
    <property type="entry name" value="4FE-4S FERREDOXIN-TYPE DOMAIN-CONTAINING PROTEIN"/>
    <property type="match status" value="1"/>
</dbReference>
<keyword evidence="4" id="KW-0411">Iron-sulfur</keyword>
<sequence>MDLDDLTKEVQGLYHRLLEEGTDPNEWAYAWRSEYNRGGFKAVDFLMEEVINPGKCIGCAACVTICPVDVFDYENEKPKDTWNRACVFCELCADVCPVLRPTDRDLPQQIQRKEHSIDEG</sequence>
<dbReference type="PROSITE" id="PS51379">
    <property type="entry name" value="4FE4S_FER_2"/>
    <property type="match status" value="2"/>
</dbReference>
<keyword evidence="2" id="KW-0479">Metal-binding</keyword>
<dbReference type="PROSITE" id="PS00198">
    <property type="entry name" value="4FE4S_FER_1"/>
    <property type="match status" value="2"/>
</dbReference>
<evidence type="ECO:0000256" key="4">
    <source>
        <dbReference type="ARBA" id="ARBA00023014"/>
    </source>
</evidence>
<evidence type="ECO:0000259" key="5">
    <source>
        <dbReference type="PROSITE" id="PS51379"/>
    </source>
</evidence>
<proteinExistence type="predicted"/>
<dbReference type="PANTHER" id="PTHR43687">
    <property type="entry name" value="ADENYLYLSULFATE REDUCTASE, BETA SUBUNIT"/>
    <property type="match status" value="1"/>
</dbReference>
<dbReference type="EMBL" id="UINC01190795">
    <property type="protein sequence ID" value="SVE05122.1"/>
    <property type="molecule type" value="Genomic_DNA"/>
</dbReference>
<dbReference type="AlphaFoldDB" id="A0A383ABN2"/>
<dbReference type="GO" id="GO:0051539">
    <property type="term" value="F:4 iron, 4 sulfur cluster binding"/>
    <property type="evidence" value="ECO:0007669"/>
    <property type="project" value="UniProtKB-KW"/>
</dbReference>
<evidence type="ECO:0000256" key="3">
    <source>
        <dbReference type="ARBA" id="ARBA00023004"/>
    </source>
</evidence>
<feature type="domain" description="4Fe-4S ferredoxin-type" evidence="5">
    <location>
        <begin position="47"/>
        <end position="76"/>
    </location>
</feature>
<accession>A0A383ABN2</accession>
<dbReference type="InterPro" id="IPR017900">
    <property type="entry name" value="4Fe4S_Fe_S_CS"/>
</dbReference>
<organism evidence="6">
    <name type="scientific">marine metagenome</name>
    <dbReference type="NCBI Taxonomy" id="408172"/>
    <lineage>
        <taxon>unclassified sequences</taxon>
        <taxon>metagenomes</taxon>
        <taxon>ecological metagenomes</taxon>
    </lineage>
</organism>
<dbReference type="Gene3D" id="3.30.70.20">
    <property type="match status" value="1"/>
</dbReference>
<feature type="non-terminal residue" evidence="6">
    <location>
        <position position="120"/>
    </location>
</feature>
<reference evidence="6" key="1">
    <citation type="submission" date="2018-05" db="EMBL/GenBank/DDBJ databases">
        <authorList>
            <person name="Lanie J.A."/>
            <person name="Ng W.-L."/>
            <person name="Kazmierczak K.M."/>
            <person name="Andrzejewski T.M."/>
            <person name="Davidsen T.M."/>
            <person name="Wayne K.J."/>
            <person name="Tettelin H."/>
            <person name="Glass J.I."/>
            <person name="Rusch D."/>
            <person name="Podicherti R."/>
            <person name="Tsui H.-C.T."/>
            <person name="Winkler M.E."/>
        </authorList>
    </citation>
    <scope>NUCLEOTIDE SEQUENCE</scope>
</reference>
<dbReference type="GO" id="GO:0046872">
    <property type="term" value="F:metal ion binding"/>
    <property type="evidence" value="ECO:0007669"/>
    <property type="project" value="UniProtKB-KW"/>
</dbReference>
<keyword evidence="1" id="KW-0004">4Fe-4S</keyword>
<protein>
    <recommendedName>
        <fullName evidence="5">4Fe-4S ferredoxin-type domain-containing protein</fullName>
    </recommendedName>
</protein>
<keyword evidence="3" id="KW-0408">Iron</keyword>
<dbReference type="InterPro" id="IPR050572">
    <property type="entry name" value="Fe-S_Ferredoxin"/>
</dbReference>
<evidence type="ECO:0000256" key="2">
    <source>
        <dbReference type="ARBA" id="ARBA00022723"/>
    </source>
</evidence>
<name>A0A383ABN2_9ZZZZ</name>
<dbReference type="InterPro" id="IPR017896">
    <property type="entry name" value="4Fe4S_Fe-S-bd"/>
</dbReference>
<dbReference type="SUPFAM" id="SSF54862">
    <property type="entry name" value="4Fe-4S ferredoxins"/>
    <property type="match status" value="1"/>
</dbReference>
<gene>
    <name evidence="6" type="ORF">METZ01_LOCUS457976</name>
</gene>